<feature type="non-terminal residue" evidence="4">
    <location>
        <position position="156"/>
    </location>
</feature>
<keyword evidence="2" id="KW-0624">Polysaccharide degradation</keyword>
<dbReference type="GO" id="GO:0004553">
    <property type="term" value="F:hydrolase activity, hydrolyzing O-glycosyl compounds"/>
    <property type="evidence" value="ECO:0007669"/>
    <property type="project" value="InterPro"/>
</dbReference>
<dbReference type="SUPFAM" id="SSF48208">
    <property type="entry name" value="Six-hairpin glycosidases"/>
    <property type="match status" value="1"/>
</dbReference>
<evidence type="ECO:0000313" key="4">
    <source>
        <dbReference type="EMBL" id="AIA95554.1"/>
    </source>
</evidence>
<dbReference type="EMBL" id="KF128191">
    <property type="protein sequence ID" value="AIA95554.1"/>
    <property type="molecule type" value="Genomic_DNA"/>
</dbReference>
<dbReference type="InterPro" id="IPR001701">
    <property type="entry name" value="Glyco_hydro_9"/>
</dbReference>
<evidence type="ECO:0000256" key="1">
    <source>
        <dbReference type="ARBA" id="ARBA00023277"/>
    </source>
</evidence>
<dbReference type="GO" id="GO:0000272">
    <property type="term" value="P:polysaccharide catabolic process"/>
    <property type="evidence" value="ECO:0007669"/>
    <property type="project" value="UniProtKB-KW"/>
</dbReference>
<evidence type="ECO:0000256" key="2">
    <source>
        <dbReference type="ARBA" id="ARBA00023326"/>
    </source>
</evidence>
<organism evidence="4">
    <name type="scientific">uncultured Cellulomonas sp</name>
    <dbReference type="NCBI Taxonomy" id="189682"/>
    <lineage>
        <taxon>Bacteria</taxon>
        <taxon>Bacillati</taxon>
        <taxon>Actinomycetota</taxon>
        <taxon>Actinomycetes</taxon>
        <taxon>Micrococcales</taxon>
        <taxon>Cellulomonadaceae</taxon>
        <taxon>Cellulomonas</taxon>
        <taxon>environmental samples</taxon>
    </lineage>
</organism>
<dbReference type="Gene3D" id="1.50.10.10">
    <property type="match status" value="1"/>
</dbReference>
<feature type="domain" description="Glycoside hydrolase family 9" evidence="3">
    <location>
        <begin position="31"/>
        <end position="119"/>
    </location>
</feature>
<accession>A0A060CJX5</accession>
<dbReference type="AlphaFoldDB" id="A0A060CJX5"/>
<dbReference type="InterPro" id="IPR012341">
    <property type="entry name" value="6hp_glycosidase-like_sf"/>
</dbReference>
<evidence type="ECO:0000259" key="3">
    <source>
        <dbReference type="Pfam" id="PF00759"/>
    </source>
</evidence>
<proteinExistence type="predicted"/>
<protein>
    <submittedName>
        <fullName evidence="4">Glyco_hydro_9</fullName>
    </submittedName>
</protein>
<dbReference type="Pfam" id="PF00759">
    <property type="entry name" value="Glyco_hydro_9"/>
    <property type="match status" value="1"/>
</dbReference>
<name>A0A060CJX5_9CELL</name>
<keyword evidence="1" id="KW-0119">Carbohydrate metabolism</keyword>
<sequence>MRVPPGTSAAPGSGINQGDLAVPCQPASESQAVYGEAWTCDYTLDVVGGWYDAGDHGKYVVNGGIAAAQLLGTYERLLRSDAIDALADNTLAVPEADNGVPDILDEAKWELDFLVSMMVPEGQPLAEWLTTRSTTMAGRACRCFPPTILKLATSTG</sequence>
<dbReference type="InterPro" id="IPR008928">
    <property type="entry name" value="6-hairpin_glycosidase_sf"/>
</dbReference>
<reference evidence="4" key="1">
    <citation type="journal article" date="2013" name="Environ. Microbiol.">
        <title>Seasonally variable intestinal metagenomes of the red palm weevil (Rhynchophorus ferrugineus).</title>
        <authorList>
            <person name="Jia S."/>
            <person name="Zhang X."/>
            <person name="Zhang G."/>
            <person name="Yin A."/>
            <person name="Zhang S."/>
            <person name="Li F."/>
            <person name="Wang L."/>
            <person name="Zhao D."/>
            <person name="Yun Q."/>
            <person name="Tala"/>
            <person name="Wang J."/>
            <person name="Sun G."/>
            <person name="Baabdullah M."/>
            <person name="Yu X."/>
            <person name="Hu S."/>
            <person name="Al-Mssallem I.S."/>
            <person name="Yu J."/>
        </authorList>
    </citation>
    <scope>NUCLEOTIDE SEQUENCE</scope>
</reference>